<keyword evidence="1" id="KW-0677">Repeat</keyword>
<dbReference type="InterPro" id="IPR016024">
    <property type="entry name" value="ARM-type_fold"/>
</dbReference>
<evidence type="ECO:0000256" key="2">
    <source>
        <dbReference type="PROSITE-ProRule" id="PRU00259"/>
    </source>
</evidence>
<protein>
    <submittedName>
        <fullName evidence="5">Protein aardvark</fullName>
    </submittedName>
</protein>
<feature type="region of interest" description="Disordered" evidence="3">
    <location>
        <begin position="1"/>
        <end position="83"/>
    </location>
</feature>
<organism evidence="5 6">
    <name type="scientific">Gracilariopsis chorda</name>
    <dbReference type="NCBI Taxonomy" id="448386"/>
    <lineage>
        <taxon>Eukaryota</taxon>
        <taxon>Rhodophyta</taxon>
        <taxon>Florideophyceae</taxon>
        <taxon>Rhodymeniophycidae</taxon>
        <taxon>Gracilariales</taxon>
        <taxon>Gracilariaceae</taxon>
        <taxon>Gracilariopsis</taxon>
    </lineage>
</organism>
<proteinExistence type="predicted"/>
<sequence>MTVPTALRFDDIDSPSAIPPAPPNTSHGKPPLPPARNIHRPRTRASPPLRTTQSPERQEDVASSRDASPPIDTSLSEEYASISERGERVAAAFERLGKQTYEYQDSPSDLAGGLSPKEVIIPLIVEAMRQHRSDPKVADRALTILRRLTVSENCRKCIGENGGIEAVVEIMRSHSLRAGIQTQGCLTLANLAFRNRTNKEAVMKCSGLKVVVAALSAHQDVEQIQAWGCLAIRNFTNRSDAGEQETSVASGAVEVLLTALERYICSETVQSNALIALTNIASRSPYGMERLRTAGGIEVLVSTLQQNVRSEKLSEVGMSLTRVVVEDDRNKELFGQANGIQAMTAIMDAHRGQLAISVKGCAAVRHLAFRRKNREILGSSGTIRTVVNIMNECTTASPDGVCYFLKALCNATFDSMASKIFAGRSGAIEATLRIMSEEAYKEVGRVVEDACRLLRNLLDGVVQNQRNLLKHRGIAVVLDVARVHGEALAGVAEHSVAIFVSMAANRGFASQVQEGSGDINQLARRLRKAHEGNPRVETQVNTLIRALEHDERSVASLGSSDLRDWSNKSSLERALRPVRSLHRGRSGDEQEKRLQRLRSMPLPLGRNRS</sequence>
<dbReference type="SUPFAM" id="SSF48371">
    <property type="entry name" value="ARM repeat"/>
    <property type="match status" value="2"/>
</dbReference>
<feature type="domain" description="Protein zer-1 homolog-like C-terminal" evidence="4">
    <location>
        <begin position="130"/>
        <end position="390"/>
    </location>
</feature>
<dbReference type="STRING" id="448386.A0A2V3J1N2"/>
<dbReference type="EMBL" id="NBIV01000015">
    <property type="protein sequence ID" value="PXF48294.1"/>
    <property type="molecule type" value="Genomic_DNA"/>
</dbReference>
<evidence type="ECO:0000256" key="1">
    <source>
        <dbReference type="ARBA" id="ARBA00022737"/>
    </source>
</evidence>
<dbReference type="AlphaFoldDB" id="A0A2V3J1N2"/>
<dbReference type="Gene3D" id="1.25.10.10">
    <property type="entry name" value="Leucine-rich Repeat Variant"/>
    <property type="match status" value="2"/>
</dbReference>
<dbReference type="PANTHER" id="PTHR22895:SF0">
    <property type="entry name" value="ARMADILLO REPEAT-CONTAINING PROTEIN 6"/>
    <property type="match status" value="1"/>
</dbReference>
<evidence type="ECO:0000313" key="6">
    <source>
        <dbReference type="Proteomes" id="UP000247409"/>
    </source>
</evidence>
<keyword evidence="6" id="KW-1185">Reference proteome</keyword>
<feature type="compositionally biased region" description="Basic and acidic residues" evidence="3">
    <location>
        <begin position="585"/>
        <end position="594"/>
    </location>
</feature>
<feature type="repeat" description="ARM" evidence="2">
    <location>
        <begin position="162"/>
        <end position="207"/>
    </location>
</feature>
<dbReference type="PROSITE" id="PS50176">
    <property type="entry name" value="ARM_REPEAT"/>
    <property type="match status" value="1"/>
</dbReference>
<evidence type="ECO:0000256" key="3">
    <source>
        <dbReference type="SAM" id="MobiDB-lite"/>
    </source>
</evidence>
<dbReference type="Pfam" id="PF22964">
    <property type="entry name" value="ZER1-like_2nd"/>
    <property type="match status" value="1"/>
</dbReference>
<gene>
    <name evidence="5" type="ORF">BWQ96_01983</name>
</gene>
<dbReference type="Proteomes" id="UP000247409">
    <property type="component" value="Unassembled WGS sequence"/>
</dbReference>
<evidence type="ECO:0000259" key="4">
    <source>
        <dbReference type="Pfam" id="PF22964"/>
    </source>
</evidence>
<feature type="region of interest" description="Disordered" evidence="3">
    <location>
        <begin position="580"/>
        <end position="609"/>
    </location>
</feature>
<reference evidence="5 6" key="1">
    <citation type="journal article" date="2018" name="Mol. Biol. Evol.">
        <title>Analysis of the draft genome of the red seaweed Gracilariopsis chorda provides insights into genome size evolution in Rhodophyta.</title>
        <authorList>
            <person name="Lee J."/>
            <person name="Yang E.C."/>
            <person name="Graf L."/>
            <person name="Yang J.H."/>
            <person name="Qiu H."/>
            <person name="Zel Zion U."/>
            <person name="Chan C.X."/>
            <person name="Stephens T.G."/>
            <person name="Weber A.P.M."/>
            <person name="Boo G.H."/>
            <person name="Boo S.M."/>
            <person name="Kim K.M."/>
            <person name="Shin Y."/>
            <person name="Jung M."/>
            <person name="Lee S.J."/>
            <person name="Yim H.S."/>
            <person name="Lee J.H."/>
            <person name="Bhattacharya D."/>
            <person name="Yoon H.S."/>
        </authorList>
    </citation>
    <scope>NUCLEOTIDE SEQUENCE [LARGE SCALE GENOMIC DNA]</scope>
    <source>
        <strain evidence="5 6">SKKU-2015</strain>
        <tissue evidence="5">Whole body</tissue>
    </source>
</reference>
<accession>A0A2V3J1N2</accession>
<dbReference type="InterPro" id="IPR000225">
    <property type="entry name" value="Armadillo"/>
</dbReference>
<dbReference type="OrthoDB" id="3944at2759"/>
<name>A0A2V3J1N2_9FLOR</name>
<dbReference type="InterPro" id="IPR055142">
    <property type="entry name" value="ZER1-like_C"/>
</dbReference>
<dbReference type="SMART" id="SM00185">
    <property type="entry name" value="ARM"/>
    <property type="match status" value="6"/>
</dbReference>
<dbReference type="InterPro" id="IPR011989">
    <property type="entry name" value="ARM-like"/>
</dbReference>
<evidence type="ECO:0000313" key="5">
    <source>
        <dbReference type="EMBL" id="PXF48294.1"/>
    </source>
</evidence>
<comment type="caution">
    <text evidence="5">The sequence shown here is derived from an EMBL/GenBank/DDBJ whole genome shotgun (WGS) entry which is preliminary data.</text>
</comment>
<dbReference type="PANTHER" id="PTHR22895">
    <property type="entry name" value="ARMADILLO REPEAT-CONTAINING PROTEIN 6"/>
    <property type="match status" value="1"/>
</dbReference>